<dbReference type="EMBL" id="LR743594">
    <property type="protein sequence ID" value="CAA2623040.1"/>
    <property type="molecule type" value="Genomic_DNA"/>
</dbReference>
<organism evidence="2">
    <name type="scientific">Spirodela intermedia</name>
    <name type="common">Intermediate duckweed</name>
    <dbReference type="NCBI Taxonomy" id="51605"/>
    <lineage>
        <taxon>Eukaryota</taxon>
        <taxon>Viridiplantae</taxon>
        <taxon>Streptophyta</taxon>
        <taxon>Embryophyta</taxon>
        <taxon>Tracheophyta</taxon>
        <taxon>Spermatophyta</taxon>
        <taxon>Magnoliopsida</taxon>
        <taxon>Liliopsida</taxon>
        <taxon>Araceae</taxon>
        <taxon>Lemnoideae</taxon>
        <taxon>Spirodela</taxon>
    </lineage>
</organism>
<dbReference type="PANTHER" id="PTHR12262">
    <property type="entry name" value="CCR4-NOT TRANSCRIPTION COMPLEX SUBUNIT 9"/>
    <property type="match status" value="1"/>
</dbReference>
<dbReference type="InterPro" id="IPR011989">
    <property type="entry name" value="ARM-like"/>
</dbReference>
<protein>
    <submittedName>
        <fullName evidence="2">Uncharacterized protein</fullName>
    </submittedName>
</protein>
<dbReference type="OrthoDB" id="2012683at2759"/>
<evidence type="ECO:0000313" key="4">
    <source>
        <dbReference type="Proteomes" id="UP000663760"/>
    </source>
</evidence>
<sequence length="226" mass="26204">MAERGDELSFADQDRQEEPWEERTLNLLDESKIDQEFSEAKLRKKGGKKHKLKWMKRPMAVSEVILEFLDEELRENALRALGNFLLDEVVEFFGKMIDDALNIRSAKRLANVLTLFQCVAANREIRRNFIDCELLCPPKTSCIPNFLLPIIVFKSELEVLENVRAIALSVIGILCQISMHILEYILRDPFGRYFICHPNVGLLEGLMETWNQLSLRRQLLLSVGFH</sequence>
<evidence type="ECO:0000313" key="3">
    <source>
        <dbReference type="EMBL" id="CAA7399013.1"/>
    </source>
</evidence>
<dbReference type="AlphaFoldDB" id="A0A7I8IXN1"/>
<feature type="region of interest" description="Disordered" evidence="1">
    <location>
        <begin position="1"/>
        <end position="21"/>
    </location>
</feature>
<dbReference type="Gene3D" id="1.25.10.10">
    <property type="entry name" value="Leucine-rich Repeat Variant"/>
    <property type="match status" value="1"/>
</dbReference>
<evidence type="ECO:0000256" key="1">
    <source>
        <dbReference type="SAM" id="MobiDB-lite"/>
    </source>
</evidence>
<evidence type="ECO:0000313" key="2">
    <source>
        <dbReference type="EMBL" id="CAA2623040.1"/>
    </source>
</evidence>
<dbReference type="GO" id="GO:0006402">
    <property type="term" value="P:mRNA catabolic process"/>
    <property type="evidence" value="ECO:0007669"/>
    <property type="project" value="InterPro"/>
</dbReference>
<accession>A0A7I8IXN1</accession>
<reference evidence="2" key="1">
    <citation type="submission" date="2019-12" db="EMBL/GenBank/DDBJ databases">
        <authorList>
            <person name="Scholz U."/>
            <person name="Mascher M."/>
            <person name="Fiebig A."/>
        </authorList>
    </citation>
    <scope>NUCLEOTIDE SEQUENCE</scope>
</reference>
<dbReference type="EMBL" id="LR746270">
    <property type="protein sequence ID" value="CAA7399013.1"/>
    <property type="molecule type" value="Genomic_DNA"/>
</dbReference>
<name>A0A7I8IXN1_SPIIN</name>
<keyword evidence="4" id="KW-1185">Reference proteome</keyword>
<proteinExistence type="predicted"/>
<dbReference type="GO" id="GO:0030014">
    <property type="term" value="C:CCR4-NOT complex"/>
    <property type="evidence" value="ECO:0007669"/>
    <property type="project" value="InterPro"/>
</dbReference>
<gene>
    <name evidence="2" type="ORF">SI7747_07008993</name>
    <name evidence="3" type="ORF">SI8410_07009683</name>
</gene>
<dbReference type="InterPro" id="IPR007216">
    <property type="entry name" value="CNOT9"/>
</dbReference>
<dbReference type="Pfam" id="PF04078">
    <property type="entry name" value="Rcd1"/>
    <property type="match status" value="1"/>
</dbReference>
<dbReference type="Proteomes" id="UP000663760">
    <property type="component" value="Chromosome 7"/>
</dbReference>